<dbReference type="PANTHER" id="PTHR36899">
    <property type="entry name" value="OS04G0395700 PROTEIN"/>
    <property type="match status" value="1"/>
</dbReference>
<evidence type="ECO:0000256" key="1">
    <source>
        <dbReference type="SAM" id="MobiDB-lite"/>
    </source>
</evidence>
<organism evidence="2 3">
    <name type="scientific">Nelumbo nucifera</name>
    <name type="common">Sacred lotus</name>
    <dbReference type="NCBI Taxonomy" id="4432"/>
    <lineage>
        <taxon>Eukaryota</taxon>
        <taxon>Viridiplantae</taxon>
        <taxon>Streptophyta</taxon>
        <taxon>Embryophyta</taxon>
        <taxon>Tracheophyta</taxon>
        <taxon>Spermatophyta</taxon>
        <taxon>Magnoliopsida</taxon>
        <taxon>Proteales</taxon>
        <taxon>Nelumbonaceae</taxon>
        <taxon>Nelumbo</taxon>
    </lineage>
</organism>
<evidence type="ECO:0000313" key="2">
    <source>
        <dbReference type="EMBL" id="DAD30451.1"/>
    </source>
</evidence>
<gene>
    <name evidence="2" type="ORF">HUJ06_009302</name>
</gene>
<dbReference type="PANTHER" id="PTHR36899:SF3">
    <property type="entry name" value="F13K23.8 PROTEIN"/>
    <property type="match status" value="1"/>
</dbReference>
<feature type="compositionally biased region" description="Acidic residues" evidence="1">
    <location>
        <begin position="68"/>
        <end position="81"/>
    </location>
</feature>
<feature type="compositionally biased region" description="Acidic residues" evidence="1">
    <location>
        <begin position="46"/>
        <end position="60"/>
    </location>
</feature>
<dbReference type="AlphaFoldDB" id="A0A822YG47"/>
<sequence>MMTTTEKRKDQIFLITIFPLWKRNLTKSRRKGIMKVDKGKGKLEAEDGSDDDDDDDDSSDGGDHSNDDSDLSDDPLAEVDLDNILPSRTRRRVAEPGAYLVNDLDEDDDSDDSDA</sequence>
<keyword evidence="3" id="KW-1185">Reference proteome</keyword>
<name>A0A822YG47_NELNU</name>
<comment type="caution">
    <text evidence="2">The sequence shown here is derived from an EMBL/GenBank/DDBJ whole genome shotgun (WGS) entry which is preliminary data.</text>
</comment>
<feature type="compositionally biased region" description="Acidic residues" evidence="1">
    <location>
        <begin position="103"/>
        <end position="115"/>
    </location>
</feature>
<feature type="region of interest" description="Disordered" evidence="1">
    <location>
        <begin position="33"/>
        <end position="115"/>
    </location>
</feature>
<evidence type="ECO:0000313" key="3">
    <source>
        <dbReference type="Proteomes" id="UP000607653"/>
    </source>
</evidence>
<protein>
    <submittedName>
        <fullName evidence="2">Uncharacterized protein</fullName>
    </submittedName>
</protein>
<reference evidence="2 3" key="1">
    <citation type="journal article" date="2020" name="Mol. Biol. Evol.">
        <title>Distinct Expression and Methylation Patterns for Genes with Different Fates following a Single Whole-Genome Duplication in Flowering Plants.</title>
        <authorList>
            <person name="Shi T."/>
            <person name="Rahmani R.S."/>
            <person name="Gugger P.F."/>
            <person name="Wang M."/>
            <person name="Li H."/>
            <person name="Zhang Y."/>
            <person name="Li Z."/>
            <person name="Wang Q."/>
            <person name="Van de Peer Y."/>
            <person name="Marchal K."/>
            <person name="Chen J."/>
        </authorList>
    </citation>
    <scope>NUCLEOTIDE SEQUENCE [LARGE SCALE GENOMIC DNA]</scope>
    <source>
        <tissue evidence="2">Leaf</tissue>
    </source>
</reference>
<feature type="compositionally biased region" description="Basic and acidic residues" evidence="1">
    <location>
        <begin position="34"/>
        <end position="45"/>
    </location>
</feature>
<dbReference type="EMBL" id="DUZY01000003">
    <property type="protein sequence ID" value="DAD30451.1"/>
    <property type="molecule type" value="Genomic_DNA"/>
</dbReference>
<dbReference type="Proteomes" id="UP000607653">
    <property type="component" value="Unassembled WGS sequence"/>
</dbReference>
<accession>A0A822YG47</accession>
<proteinExistence type="predicted"/>